<dbReference type="SUPFAM" id="SSF55383">
    <property type="entry name" value="Copper amine oxidase, domain N"/>
    <property type="match status" value="1"/>
</dbReference>
<feature type="chain" id="PRO_5009131181" evidence="3">
    <location>
        <begin position="26"/>
        <end position="536"/>
    </location>
</feature>
<keyword evidence="6" id="KW-1185">Reference proteome</keyword>
<dbReference type="Pfam" id="PF11741">
    <property type="entry name" value="AMIN"/>
    <property type="match status" value="1"/>
</dbReference>
<accession>A0A1E3L1A2</accession>
<dbReference type="CDD" id="cd02696">
    <property type="entry name" value="MurNAc-LAA"/>
    <property type="match status" value="1"/>
</dbReference>
<feature type="compositionally biased region" description="Low complexity" evidence="2">
    <location>
        <begin position="323"/>
        <end position="349"/>
    </location>
</feature>
<feature type="compositionally biased region" description="Low complexity" evidence="2">
    <location>
        <begin position="290"/>
        <end position="302"/>
    </location>
</feature>
<evidence type="ECO:0000256" key="3">
    <source>
        <dbReference type="SAM" id="SignalP"/>
    </source>
</evidence>
<dbReference type="SMART" id="SM00646">
    <property type="entry name" value="Ami_3"/>
    <property type="match status" value="1"/>
</dbReference>
<reference evidence="5 6" key="1">
    <citation type="submission" date="2016-08" db="EMBL/GenBank/DDBJ databases">
        <title>Genome sequencing of Paenibacillus sp. TI45-13ar, isolated from Korean traditional nuruk.</title>
        <authorList>
            <person name="Kim S.-J."/>
        </authorList>
    </citation>
    <scope>NUCLEOTIDE SEQUENCE [LARGE SCALE GENOMIC DNA]</scope>
    <source>
        <strain evidence="5 6">TI45-13ar</strain>
    </source>
</reference>
<dbReference type="SUPFAM" id="SSF53187">
    <property type="entry name" value="Zn-dependent exopeptidases"/>
    <property type="match status" value="1"/>
</dbReference>
<dbReference type="AlphaFoldDB" id="A0A1E3L1A2"/>
<dbReference type="Gene3D" id="3.30.457.10">
    <property type="entry name" value="Copper amine oxidase-like, N-terminal domain"/>
    <property type="match status" value="1"/>
</dbReference>
<dbReference type="InterPro" id="IPR021731">
    <property type="entry name" value="AMIN_dom"/>
</dbReference>
<dbReference type="PANTHER" id="PTHR30404:SF0">
    <property type="entry name" value="N-ACETYLMURAMOYL-L-ALANINE AMIDASE AMIC"/>
    <property type="match status" value="1"/>
</dbReference>
<dbReference type="GO" id="GO:0030288">
    <property type="term" value="C:outer membrane-bounded periplasmic space"/>
    <property type="evidence" value="ECO:0007669"/>
    <property type="project" value="TreeGrafter"/>
</dbReference>
<dbReference type="Gene3D" id="3.40.630.40">
    <property type="entry name" value="Zn-dependent exopeptidases"/>
    <property type="match status" value="1"/>
</dbReference>
<dbReference type="InterPro" id="IPR036582">
    <property type="entry name" value="Mao_N_sf"/>
</dbReference>
<dbReference type="Pfam" id="PF01520">
    <property type="entry name" value="Amidase_3"/>
    <property type="match status" value="1"/>
</dbReference>
<feature type="domain" description="MurNAc-LAA" evidence="4">
    <location>
        <begin position="421"/>
        <end position="530"/>
    </location>
</feature>
<dbReference type="Pfam" id="PF07833">
    <property type="entry name" value="Cu_amine_oxidN1"/>
    <property type="match status" value="1"/>
</dbReference>
<dbReference type="RefSeq" id="WP_069328425.1">
    <property type="nucleotide sequence ID" value="NZ_MDER01000051.1"/>
</dbReference>
<proteinExistence type="predicted"/>
<evidence type="ECO:0000256" key="2">
    <source>
        <dbReference type="SAM" id="MobiDB-lite"/>
    </source>
</evidence>
<protein>
    <submittedName>
        <fullName evidence="5">N-acetylmuramoyl-L-alanine amidase</fullName>
        <ecNumber evidence="5">3.5.1.28</ecNumber>
    </submittedName>
</protein>
<dbReference type="InterPro" id="IPR002508">
    <property type="entry name" value="MurNAc-LAA_cat"/>
</dbReference>
<organism evidence="5 6">
    <name type="scientific">Paenibacillus nuruki</name>
    <dbReference type="NCBI Taxonomy" id="1886670"/>
    <lineage>
        <taxon>Bacteria</taxon>
        <taxon>Bacillati</taxon>
        <taxon>Bacillota</taxon>
        <taxon>Bacilli</taxon>
        <taxon>Bacillales</taxon>
        <taxon>Paenibacillaceae</taxon>
        <taxon>Paenibacillus</taxon>
    </lineage>
</organism>
<feature type="signal peptide" evidence="3">
    <location>
        <begin position="1"/>
        <end position="25"/>
    </location>
</feature>
<name>A0A1E3L1A2_9BACL</name>
<comment type="caution">
    <text evidence="5">The sequence shown here is derived from an EMBL/GenBank/DDBJ whole genome shotgun (WGS) entry which is preliminary data.</text>
</comment>
<evidence type="ECO:0000256" key="1">
    <source>
        <dbReference type="ARBA" id="ARBA00022801"/>
    </source>
</evidence>
<dbReference type="GO" id="GO:0008745">
    <property type="term" value="F:N-acetylmuramoyl-L-alanine amidase activity"/>
    <property type="evidence" value="ECO:0007669"/>
    <property type="project" value="UniProtKB-EC"/>
</dbReference>
<feature type="compositionally biased region" description="Polar residues" evidence="2">
    <location>
        <begin position="303"/>
        <end position="322"/>
    </location>
</feature>
<dbReference type="GO" id="GO:0009253">
    <property type="term" value="P:peptidoglycan catabolic process"/>
    <property type="evidence" value="ECO:0007669"/>
    <property type="project" value="InterPro"/>
</dbReference>
<evidence type="ECO:0000313" key="5">
    <source>
        <dbReference type="EMBL" id="ODP27572.1"/>
    </source>
</evidence>
<keyword evidence="3" id="KW-0732">Signal</keyword>
<dbReference type="PANTHER" id="PTHR30404">
    <property type="entry name" value="N-ACETYLMURAMOYL-L-ALANINE AMIDASE"/>
    <property type="match status" value="1"/>
</dbReference>
<dbReference type="EMBL" id="MDER01000051">
    <property type="protein sequence ID" value="ODP27572.1"/>
    <property type="molecule type" value="Genomic_DNA"/>
</dbReference>
<dbReference type="Proteomes" id="UP000094578">
    <property type="component" value="Unassembled WGS sequence"/>
</dbReference>
<keyword evidence="1 5" id="KW-0378">Hydrolase</keyword>
<evidence type="ECO:0000259" key="4">
    <source>
        <dbReference type="SMART" id="SM00646"/>
    </source>
</evidence>
<dbReference type="Gene3D" id="2.60.40.3500">
    <property type="match status" value="1"/>
</dbReference>
<dbReference type="InterPro" id="IPR050695">
    <property type="entry name" value="N-acetylmuramoyl_amidase_3"/>
</dbReference>
<dbReference type="STRING" id="1886670.PTI45_03027"/>
<sequence>MKRISLWMLTLIMILMVVLPSTGHAAITASTHINLDGQELALPASGQVETVDGTVMVPLRVIVEQLGYKVSWSNKAQTATIKKDKTTLQLVAGSHVATVDNKLIDLPEAPLLQNGTTLVPLRFISENTGTTVKWDNTVKTVFLTTPKKIEPSVPDKTPDTTTPADTTNASALQAISFSDSRLTVTLNGTASPKYSALTNPNRIVLDLPKTAFSDSFLNGKVMNLGNVGKVDVAGDPDVAGIRYSLFSNAPSTVRVVMDLNNAQKYKVINNNKGVVIVELDGAIKPASTINNGTGTTTNNGNTQVSGNPNTSTDPVITNPDGSTSPASDPNNDPNTTPTDTPSTAVPVTPGSGPGKDGKKLVVIDAGHGGKDSGAISLTGRYEKNFTLPVVLKIQALLEQEPNIDFVLTRSDDSYPTLPDRVKIANDLNADVFVSIHGNSTDSAVSPSGTEMYYSRTSSLSLAQIVHKHVVAALGLSDRGIHQKSLHVTRETKMPAILIEAGYLSSPKDEALMYTDAFQEQLAEAVVAGIKEYLGVE</sequence>
<dbReference type="PATRIC" id="fig|1886670.3.peg.3075"/>
<evidence type="ECO:0000313" key="6">
    <source>
        <dbReference type="Proteomes" id="UP000094578"/>
    </source>
</evidence>
<feature type="region of interest" description="Disordered" evidence="2">
    <location>
        <begin position="287"/>
        <end position="359"/>
    </location>
</feature>
<gene>
    <name evidence="5" type="ORF">PTI45_03027</name>
</gene>
<dbReference type="EC" id="3.5.1.28" evidence="5"/>
<dbReference type="InterPro" id="IPR012854">
    <property type="entry name" value="Cu_amine_oxidase-like_N"/>
</dbReference>